<evidence type="ECO:0000256" key="1">
    <source>
        <dbReference type="SAM" id="MobiDB-lite"/>
    </source>
</evidence>
<sequence length="48" mass="5293">MNKRAKHNQGESKKRLNESLSEQRSAFKVPSNTVKDGADKIPTVQAPA</sequence>
<feature type="compositionally biased region" description="Polar residues" evidence="1">
    <location>
        <begin position="18"/>
        <end position="34"/>
    </location>
</feature>
<evidence type="ECO:0000313" key="3">
    <source>
        <dbReference type="Proteomes" id="UP000254794"/>
    </source>
</evidence>
<dbReference type="OrthoDB" id="9908759at2"/>
<dbReference type="Proteomes" id="UP000254794">
    <property type="component" value="Unassembled WGS sequence"/>
</dbReference>
<dbReference type="AlphaFoldDB" id="A0A378JIZ6"/>
<name>A0A378JIZ6_9GAMM</name>
<organism evidence="2 3">
    <name type="scientific">Legionella busanensis</name>
    <dbReference type="NCBI Taxonomy" id="190655"/>
    <lineage>
        <taxon>Bacteria</taxon>
        <taxon>Pseudomonadati</taxon>
        <taxon>Pseudomonadota</taxon>
        <taxon>Gammaproteobacteria</taxon>
        <taxon>Legionellales</taxon>
        <taxon>Legionellaceae</taxon>
        <taxon>Legionella</taxon>
    </lineage>
</organism>
<protein>
    <submittedName>
        <fullName evidence="2">Uncharacterized protein</fullName>
    </submittedName>
</protein>
<reference evidence="2 3" key="1">
    <citation type="submission" date="2018-06" db="EMBL/GenBank/DDBJ databases">
        <authorList>
            <consortium name="Pathogen Informatics"/>
            <person name="Doyle S."/>
        </authorList>
    </citation>
    <scope>NUCLEOTIDE SEQUENCE [LARGE SCALE GENOMIC DNA]</scope>
    <source>
        <strain evidence="2 3">NCTC13316</strain>
    </source>
</reference>
<gene>
    <name evidence="2" type="ORF">NCTC13316_00266</name>
</gene>
<accession>A0A378JIZ6</accession>
<dbReference type="EMBL" id="UGOD01000001">
    <property type="protein sequence ID" value="STX50199.1"/>
    <property type="molecule type" value="Genomic_DNA"/>
</dbReference>
<keyword evidence="3" id="KW-1185">Reference proteome</keyword>
<evidence type="ECO:0000313" key="2">
    <source>
        <dbReference type="EMBL" id="STX50199.1"/>
    </source>
</evidence>
<feature type="compositionally biased region" description="Basic and acidic residues" evidence="1">
    <location>
        <begin position="8"/>
        <end position="17"/>
    </location>
</feature>
<dbReference type="RefSeq" id="WP_160116134.1">
    <property type="nucleotide sequence ID" value="NZ_CAAAHP010000011.1"/>
</dbReference>
<feature type="region of interest" description="Disordered" evidence="1">
    <location>
        <begin position="1"/>
        <end position="48"/>
    </location>
</feature>
<proteinExistence type="predicted"/>